<dbReference type="GeneID" id="109891621"/>
<evidence type="ECO:0000256" key="2">
    <source>
        <dbReference type="SAM" id="SignalP"/>
    </source>
</evidence>
<feature type="region of interest" description="Disordered" evidence="1">
    <location>
        <begin position="589"/>
        <end position="656"/>
    </location>
</feature>
<protein>
    <submittedName>
        <fullName evidence="3">Extensin</fullName>
    </submittedName>
</protein>
<dbReference type="Proteomes" id="UP000694557">
    <property type="component" value="Unassembled WGS sequence"/>
</dbReference>
<feature type="compositionally biased region" description="Polar residues" evidence="1">
    <location>
        <begin position="635"/>
        <end position="650"/>
    </location>
</feature>
<name>A0A8C7FPR4_ONCKI</name>
<feature type="compositionally biased region" description="Polar residues" evidence="1">
    <location>
        <begin position="784"/>
        <end position="824"/>
    </location>
</feature>
<reference evidence="3" key="2">
    <citation type="submission" date="2025-09" db="UniProtKB">
        <authorList>
            <consortium name="Ensembl"/>
        </authorList>
    </citation>
    <scope>IDENTIFICATION</scope>
</reference>
<keyword evidence="2" id="KW-0732">Signal</keyword>
<dbReference type="KEGG" id="oki:109891621"/>
<feature type="region of interest" description="Disordered" evidence="1">
    <location>
        <begin position="322"/>
        <end position="360"/>
    </location>
</feature>
<accession>A0A8C7FPR4</accession>
<evidence type="ECO:0000313" key="4">
    <source>
        <dbReference type="Proteomes" id="UP000694557"/>
    </source>
</evidence>
<feature type="region of interest" description="Disordered" evidence="1">
    <location>
        <begin position="548"/>
        <end position="568"/>
    </location>
</feature>
<organism evidence="3 4">
    <name type="scientific">Oncorhynchus kisutch</name>
    <name type="common">Coho salmon</name>
    <name type="synonym">Salmo kisutch</name>
    <dbReference type="NCBI Taxonomy" id="8019"/>
    <lineage>
        <taxon>Eukaryota</taxon>
        <taxon>Metazoa</taxon>
        <taxon>Chordata</taxon>
        <taxon>Craniata</taxon>
        <taxon>Vertebrata</taxon>
        <taxon>Euteleostomi</taxon>
        <taxon>Actinopterygii</taxon>
        <taxon>Neopterygii</taxon>
        <taxon>Teleostei</taxon>
        <taxon>Protacanthopterygii</taxon>
        <taxon>Salmoniformes</taxon>
        <taxon>Salmonidae</taxon>
        <taxon>Salmoninae</taxon>
        <taxon>Oncorhynchus</taxon>
    </lineage>
</organism>
<feature type="chain" id="PRO_5034806302" evidence="2">
    <location>
        <begin position="34"/>
        <end position="864"/>
    </location>
</feature>
<dbReference type="AlphaFoldDB" id="A0A8C7FPR4"/>
<feature type="signal peptide" evidence="2">
    <location>
        <begin position="1"/>
        <end position="33"/>
    </location>
</feature>
<feature type="compositionally biased region" description="Polar residues" evidence="1">
    <location>
        <begin position="551"/>
        <end position="562"/>
    </location>
</feature>
<keyword evidence="4" id="KW-1185">Reference proteome</keyword>
<feature type="compositionally biased region" description="Polar residues" evidence="1">
    <location>
        <begin position="591"/>
        <end position="606"/>
    </location>
</feature>
<sequence length="864" mass="96678">MRKTIRDVMSCKHPILCFTVMATISSVLTPCYGQIPDASISMPNAKIHPTIVRSGRLVVGNKLVLLRRVGFEVTNDESATSDRIKTQNGSLAFEAGNQAGQPASQEWHKLDAKLQHMGPSVQCSNETMTLRVKGGRAPHFLVDGGDGSPVLPLSRMPTHCGFSVKRSRRDVFFVAPYQGCHVTQEGGNYVLPLRLWGAPMTMSCPVAPPPPPSVSCYLSGMVVKLSMAANALQVKVSGVWEPLLAITQQCGLTIEPFFGGVVITAPYTGPCVELEDDERLLFMLSGAGELTLSCPAGLPPTEPVTSGYPLFYQLSQYHFPPYPPQPPSSPTAATTMSKQTHSLKPSSQAMHMPRKGDPQVPQTPEFHPFYPYHFPPYPPQRYFPTSAPTTSPKHTKSPQPVTQVLHMPPKADPQVPQTPEFHPFYPYHFPPYPPQRYFPTSAPTTSPKHTKSPQPVTQVLHMPPKADPQVPQTPEFHPFYPYHFPPYPPQRYFPTSAPTTSPKHTKSPQPVTQVLHMPPKADPQVPQTPEFHPFYPYHFPPYPPQRYFPTSAPTTSPKHTNSPQPVTQVPQPPEFHPFYPYHSPYPPQQRYFPTSAPTTSPKHTNSPQPVTQVPQPPEFHPFYPYHSPYPPQQRYFPTSAPTTSPKHTNSPQPVTQVPQPPEFHPFYPYPSPYPPQQRYFPTSAPTTSPKHTNSPQPATQALHMPPKGYPQVPQMFYPYHFTTHLPQPYFPSASTTTPKQTNQALHMPPKGYPQVPLSYQFPQYNFAGFFPQRSVPRAPPIASQLDNQNNPQKYHYSDSSYRQKSATPSVTASTIPGTTPQAQPKQPFMQYDQHPMVRSWNPYASALFPPHYGTVPYHYQGPRE</sequence>
<dbReference type="Ensembl" id="ENSOKIT00005032834.1">
    <property type="protein sequence ID" value="ENSOKIP00005031075.1"/>
    <property type="gene ID" value="ENSOKIG00005013357.1"/>
</dbReference>
<dbReference type="GeneTree" id="ENSGT01030000234812"/>
<dbReference type="RefSeq" id="XP_020339737.2">
    <property type="nucleotide sequence ID" value="XM_020484148.2"/>
</dbReference>
<feature type="compositionally biased region" description="Polar residues" evidence="1">
    <location>
        <begin position="331"/>
        <end position="349"/>
    </location>
</feature>
<evidence type="ECO:0000256" key="1">
    <source>
        <dbReference type="SAM" id="MobiDB-lite"/>
    </source>
</evidence>
<reference evidence="3" key="1">
    <citation type="submission" date="2025-08" db="UniProtKB">
        <authorList>
            <consortium name="Ensembl"/>
        </authorList>
    </citation>
    <scope>IDENTIFICATION</scope>
</reference>
<evidence type="ECO:0000313" key="3">
    <source>
        <dbReference type="Ensembl" id="ENSOKIP00005031075.1"/>
    </source>
</evidence>
<proteinExistence type="predicted"/>
<feature type="region of interest" description="Disordered" evidence="1">
    <location>
        <begin position="781"/>
        <end position="825"/>
    </location>
</feature>
<gene>
    <name evidence="3" type="primary">LOC109891621</name>
</gene>